<evidence type="ECO:0000313" key="1">
    <source>
        <dbReference type="EMBL" id="KKN72700.1"/>
    </source>
</evidence>
<dbReference type="AlphaFoldDB" id="A0A0F9SUP6"/>
<dbReference type="EMBL" id="LAZR01000357">
    <property type="protein sequence ID" value="KKN72700.1"/>
    <property type="molecule type" value="Genomic_DNA"/>
</dbReference>
<gene>
    <name evidence="1" type="ORF">LCGC14_0408410</name>
</gene>
<organism evidence="1">
    <name type="scientific">marine sediment metagenome</name>
    <dbReference type="NCBI Taxonomy" id="412755"/>
    <lineage>
        <taxon>unclassified sequences</taxon>
        <taxon>metagenomes</taxon>
        <taxon>ecological metagenomes</taxon>
    </lineage>
</organism>
<sequence>MPIRHFANSAKIIPTWSCRAALLVLDQDQGAQPRHSQAEIAKHLDDPYLS</sequence>
<reference evidence="1" key="1">
    <citation type="journal article" date="2015" name="Nature">
        <title>Complex archaea that bridge the gap between prokaryotes and eukaryotes.</title>
        <authorList>
            <person name="Spang A."/>
            <person name="Saw J.H."/>
            <person name="Jorgensen S.L."/>
            <person name="Zaremba-Niedzwiedzka K."/>
            <person name="Martijn J."/>
            <person name="Lind A.E."/>
            <person name="van Eijk R."/>
            <person name="Schleper C."/>
            <person name="Guy L."/>
            <person name="Ettema T.J."/>
        </authorList>
    </citation>
    <scope>NUCLEOTIDE SEQUENCE</scope>
</reference>
<comment type="caution">
    <text evidence="1">The sequence shown here is derived from an EMBL/GenBank/DDBJ whole genome shotgun (WGS) entry which is preliminary data.</text>
</comment>
<protein>
    <submittedName>
        <fullName evidence="1">Uncharacterized protein</fullName>
    </submittedName>
</protein>
<proteinExistence type="predicted"/>
<accession>A0A0F9SUP6</accession>
<name>A0A0F9SUP6_9ZZZZ</name>